<keyword evidence="3 5" id="KW-0067">ATP-binding</keyword>
<dbReference type="GO" id="GO:0051256">
    <property type="term" value="P:mitotic spindle midzone assembly"/>
    <property type="evidence" value="ECO:0007669"/>
    <property type="project" value="TreeGrafter"/>
</dbReference>
<dbReference type="PRINTS" id="PR00380">
    <property type="entry name" value="KINESINHEAVY"/>
</dbReference>
<keyword evidence="4" id="KW-0963">Cytoplasm</keyword>
<evidence type="ECO:0000256" key="2">
    <source>
        <dbReference type="ARBA" id="ARBA00022741"/>
    </source>
</evidence>
<dbReference type="InterPro" id="IPR027417">
    <property type="entry name" value="P-loop_NTPase"/>
</dbReference>
<protein>
    <recommendedName>
        <fullName evidence="6">Kinesin-like protein</fullName>
    </recommendedName>
</protein>
<dbReference type="PANTHER" id="PTHR24115:SF600">
    <property type="entry name" value="KINESIN-LIKE PROTEIN KIF23"/>
    <property type="match status" value="1"/>
</dbReference>
<evidence type="ECO:0000256" key="3">
    <source>
        <dbReference type="ARBA" id="ARBA00022840"/>
    </source>
</evidence>
<dbReference type="InterPro" id="IPR036961">
    <property type="entry name" value="Kinesin_motor_dom_sf"/>
</dbReference>
<dbReference type="GO" id="GO:0003777">
    <property type="term" value="F:microtubule motor activity"/>
    <property type="evidence" value="ECO:0007669"/>
    <property type="project" value="InterPro"/>
</dbReference>
<dbReference type="GO" id="GO:0005524">
    <property type="term" value="F:ATP binding"/>
    <property type="evidence" value="ECO:0007669"/>
    <property type="project" value="UniProtKB-UniRule"/>
</dbReference>
<accession>A0A1I8ERJ9</accession>
<dbReference type="AlphaFoldDB" id="A0A1I8ERJ9"/>
<evidence type="ECO:0000256" key="1">
    <source>
        <dbReference type="ARBA" id="ARBA00004245"/>
    </source>
</evidence>
<evidence type="ECO:0000256" key="4">
    <source>
        <dbReference type="ARBA" id="ARBA00023212"/>
    </source>
</evidence>
<dbReference type="SMART" id="SM00129">
    <property type="entry name" value="KISc"/>
    <property type="match status" value="1"/>
</dbReference>
<sequence length="887" mass="101569">MHQVKNFDECVNIGQQPNDYDIKRQEMRFKFIWKGGLFNLRGGGKGEEWVREVLNYCMIVRCEMQTWNNRIKFMKDNGIIKRPGTPSRRGGKRTDHKENVEVVCRLCPYKGDDPCVIPIDDEHVRFVQPASMQSRNGVPLEATYEFSYVFDDSDSQRVVFERTALDLIENLIRGKNSLLFTYGVTGSGKTYTMTGNTEEESIGILPRTLDVIFNSLINRVDKCVFKPDGRNGFNVRDEFESALARRRLELERSDIGVELANRYVERRRVSGANPDLACAVFVSYIEIYNEVCYDLLEEPLLKADGTRTLSGKDIKLGANNMFYVGNTTEVEVDSSDEALEQFYRGQERRRVGDTLLNKQSSRSHSIFNIRVVMASCLPNTCYPDADPTKIHVSQLSLVDLAGSERTKRTGNEGARLIESGKINQGLSVLRQCFEKLRDNQLRDKAVAVSYRESKITHLFKNFFEGTGKVRMIICLNPKPEDFSENQGVLNFAQLSKDIAVSEGNEIMPPSESGFPVSRRDFLKWLNELGPIHASKKTVLSFPSPPPFTVSGSADAESIARLRDYYQHSAQEYSSLHAIFERRDKCLFATAAEMEQHLQRALCTVDLQEVRIQQLEAERDETERLLSTLTYKMKQMREQLRKKEKTLHQVREICERPLVSSTRRFKSIENIHNTVTVDGGDLISDAKTAPNEELSTPHRVALARQKWEARTANQNATKTRTGYYNARFHRRSKSANSRVIDHQPRNRIPEGTILQPRMPKFSKTRNKLSAEELKKCSDYVLTHQEVDKEGHLTTQVVKGECIPTAGGGTAVRFNDVERLSHESPKKFGMLFVYLELNFLCPIYNDTKYDRFLRNKLKYPVQWSGNMTFVPKRKSATTFDAIMHSLLNY</sequence>
<dbReference type="InterPro" id="IPR001752">
    <property type="entry name" value="Kinesin_motor_dom"/>
</dbReference>
<dbReference type="PROSITE" id="PS00411">
    <property type="entry name" value="KINESIN_MOTOR_1"/>
    <property type="match status" value="1"/>
</dbReference>
<name>A0A1I8ERJ9_WUCBA</name>
<dbReference type="GO" id="GO:0005874">
    <property type="term" value="C:microtubule"/>
    <property type="evidence" value="ECO:0007669"/>
    <property type="project" value="UniProtKB-KW"/>
</dbReference>
<dbReference type="InterPro" id="IPR038105">
    <property type="entry name" value="Kif23_Arf-bd_sf"/>
</dbReference>
<dbReference type="GO" id="GO:0005634">
    <property type="term" value="C:nucleus"/>
    <property type="evidence" value="ECO:0007669"/>
    <property type="project" value="TreeGrafter"/>
</dbReference>
<dbReference type="InterPro" id="IPR027640">
    <property type="entry name" value="Kinesin-like_fam"/>
</dbReference>
<evidence type="ECO:0000256" key="7">
    <source>
        <dbReference type="SAM" id="Coils"/>
    </source>
</evidence>
<evidence type="ECO:0000259" key="8">
    <source>
        <dbReference type="PROSITE" id="PS50067"/>
    </source>
</evidence>
<keyword evidence="5 6" id="KW-0505">Motor protein</keyword>
<reference evidence="9" key="1">
    <citation type="submission" date="2016-11" db="UniProtKB">
        <authorList>
            <consortium name="WormBaseParasite"/>
        </authorList>
    </citation>
    <scope>IDENTIFICATION</scope>
    <source>
        <strain evidence="9">pt0022</strain>
    </source>
</reference>
<keyword evidence="2 5" id="KW-0547">Nucleotide-binding</keyword>
<dbReference type="PROSITE" id="PS50067">
    <property type="entry name" value="KINESIN_MOTOR_2"/>
    <property type="match status" value="1"/>
</dbReference>
<keyword evidence="7" id="KW-0175">Coiled coil</keyword>
<dbReference type="GO" id="GO:0007018">
    <property type="term" value="P:microtubule-based movement"/>
    <property type="evidence" value="ECO:0007669"/>
    <property type="project" value="InterPro"/>
</dbReference>
<dbReference type="SUPFAM" id="SSF52540">
    <property type="entry name" value="P-loop containing nucleoside triphosphate hydrolases"/>
    <property type="match status" value="1"/>
</dbReference>
<feature type="binding site" evidence="5">
    <location>
        <begin position="183"/>
        <end position="190"/>
    </location>
    <ligand>
        <name>ATP</name>
        <dbReference type="ChEBI" id="CHEBI:30616"/>
    </ligand>
</feature>
<dbReference type="InterPro" id="IPR032384">
    <property type="entry name" value="Kif23_Arf-bd"/>
</dbReference>
<dbReference type="Pfam" id="PF00225">
    <property type="entry name" value="Kinesin"/>
    <property type="match status" value="1"/>
</dbReference>
<dbReference type="GO" id="GO:0005871">
    <property type="term" value="C:kinesin complex"/>
    <property type="evidence" value="ECO:0007669"/>
    <property type="project" value="TreeGrafter"/>
</dbReference>
<feature type="coiled-coil region" evidence="7">
    <location>
        <begin position="597"/>
        <end position="652"/>
    </location>
</feature>
<dbReference type="GO" id="GO:0016887">
    <property type="term" value="F:ATP hydrolysis activity"/>
    <property type="evidence" value="ECO:0007669"/>
    <property type="project" value="TreeGrafter"/>
</dbReference>
<comment type="similarity">
    <text evidence="5 6">Belongs to the TRAFAC class myosin-kinesin ATPase superfamily. Kinesin family.</text>
</comment>
<dbReference type="PANTHER" id="PTHR24115">
    <property type="entry name" value="KINESIN-RELATED"/>
    <property type="match status" value="1"/>
</dbReference>
<dbReference type="WBParaSite" id="maker-PairedContig_4309-snap-gene-0.10-mRNA-1">
    <property type="protein sequence ID" value="maker-PairedContig_4309-snap-gene-0.10-mRNA-1"/>
    <property type="gene ID" value="maker-PairedContig_4309-snap-gene-0.10"/>
</dbReference>
<dbReference type="GO" id="GO:0008017">
    <property type="term" value="F:microtubule binding"/>
    <property type="evidence" value="ECO:0007669"/>
    <property type="project" value="InterPro"/>
</dbReference>
<evidence type="ECO:0000256" key="5">
    <source>
        <dbReference type="PROSITE-ProRule" id="PRU00283"/>
    </source>
</evidence>
<dbReference type="Pfam" id="PF16540">
    <property type="entry name" value="MKLP1_Arf_bdg"/>
    <property type="match status" value="1"/>
</dbReference>
<keyword evidence="6" id="KW-0493">Microtubule</keyword>
<organism evidence="9">
    <name type="scientific">Wuchereria bancrofti</name>
    <dbReference type="NCBI Taxonomy" id="6293"/>
    <lineage>
        <taxon>Eukaryota</taxon>
        <taxon>Metazoa</taxon>
        <taxon>Ecdysozoa</taxon>
        <taxon>Nematoda</taxon>
        <taxon>Chromadorea</taxon>
        <taxon>Rhabditida</taxon>
        <taxon>Spirurina</taxon>
        <taxon>Spiruromorpha</taxon>
        <taxon>Filarioidea</taxon>
        <taxon>Onchocercidae</taxon>
        <taxon>Wuchereria</taxon>
    </lineage>
</organism>
<evidence type="ECO:0000256" key="6">
    <source>
        <dbReference type="RuleBase" id="RU000394"/>
    </source>
</evidence>
<evidence type="ECO:0000313" key="9">
    <source>
        <dbReference type="WBParaSite" id="maker-PairedContig_4309-snap-gene-0.10-mRNA-1"/>
    </source>
</evidence>
<feature type="domain" description="Kinesin motor" evidence="8">
    <location>
        <begin position="99"/>
        <end position="498"/>
    </location>
</feature>
<keyword evidence="4" id="KW-0206">Cytoskeleton</keyword>
<comment type="subcellular location">
    <subcellularLocation>
        <location evidence="1">Cytoplasm</location>
        <location evidence="1">Cytoskeleton</location>
    </subcellularLocation>
</comment>
<proteinExistence type="inferred from homology"/>
<dbReference type="Gene3D" id="2.60.40.4330">
    <property type="entry name" value="Kinesin-like protein Kif23, Arf6-interacting domain"/>
    <property type="match status" value="1"/>
</dbReference>
<dbReference type="Gene3D" id="3.40.850.10">
    <property type="entry name" value="Kinesin motor domain"/>
    <property type="match status" value="1"/>
</dbReference>
<dbReference type="InterPro" id="IPR019821">
    <property type="entry name" value="Kinesin_motor_CS"/>
</dbReference>
<dbReference type="STRING" id="6293.A0A1I8ERJ9"/>